<dbReference type="Proteomes" id="UP000267606">
    <property type="component" value="Unassembled WGS sequence"/>
</dbReference>
<dbReference type="EMBL" id="UZAJ01041589">
    <property type="protein sequence ID" value="VDP20312.1"/>
    <property type="molecule type" value="Genomic_DNA"/>
</dbReference>
<reference evidence="1 2" key="2">
    <citation type="submission" date="2018-11" db="EMBL/GenBank/DDBJ databases">
        <authorList>
            <consortium name="Pathogen Informatics"/>
        </authorList>
    </citation>
    <scope>NUCLEOTIDE SEQUENCE [LARGE SCALE GENOMIC DNA]</scope>
</reference>
<dbReference type="AlphaFoldDB" id="A0A183I5S4"/>
<sequence>MFERLRTQHQFSGRISVATLNMPPEINAERYLISVATLNMPPEINAEWDLIHYYAVVRYDADEISGFALMLA</sequence>
<evidence type="ECO:0000313" key="1">
    <source>
        <dbReference type="EMBL" id="VDP20312.1"/>
    </source>
</evidence>
<gene>
    <name evidence="1" type="ORF">OFLC_LOCUS15086</name>
</gene>
<keyword evidence="2" id="KW-1185">Reference proteome</keyword>
<organism evidence="3">
    <name type="scientific">Onchocerca flexuosa</name>
    <dbReference type="NCBI Taxonomy" id="387005"/>
    <lineage>
        <taxon>Eukaryota</taxon>
        <taxon>Metazoa</taxon>
        <taxon>Ecdysozoa</taxon>
        <taxon>Nematoda</taxon>
        <taxon>Chromadorea</taxon>
        <taxon>Rhabditida</taxon>
        <taxon>Spirurina</taxon>
        <taxon>Spiruromorpha</taxon>
        <taxon>Filarioidea</taxon>
        <taxon>Onchocercidae</taxon>
        <taxon>Onchocerca</taxon>
    </lineage>
</organism>
<evidence type="ECO:0000313" key="2">
    <source>
        <dbReference type="Proteomes" id="UP000267606"/>
    </source>
</evidence>
<reference evidence="3" key="1">
    <citation type="submission" date="2016-06" db="UniProtKB">
        <authorList>
            <consortium name="WormBaseParasite"/>
        </authorList>
    </citation>
    <scope>IDENTIFICATION</scope>
</reference>
<proteinExistence type="predicted"/>
<dbReference type="WBParaSite" id="OFLC_0001509701-mRNA-1">
    <property type="protein sequence ID" value="OFLC_0001509701-mRNA-1"/>
    <property type="gene ID" value="OFLC_0001509701"/>
</dbReference>
<protein>
    <submittedName>
        <fullName evidence="3">GNAT family N-acetyltransferase</fullName>
    </submittedName>
</protein>
<accession>A0A183I5S4</accession>
<name>A0A183I5S4_9BILA</name>
<evidence type="ECO:0000313" key="3">
    <source>
        <dbReference type="WBParaSite" id="OFLC_0001509701-mRNA-1"/>
    </source>
</evidence>